<dbReference type="PANTHER" id="PTHR43648:SF1">
    <property type="entry name" value="ELECTRON TRANSFER FLAVOPROTEIN BETA SUBUNIT LYSINE METHYLTRANSFERASE"/>
    <property type="match status" value="1"/>
</dbReference>
<keyword evidence="2 6" id="KW-0963">Cytoplasm</keyword>
<dbReference type="InterPro" id="IPR004498">
    <property type="entry name" value="Ribosomal_PrmA_MeTrfase"/>
</dbReference>
<feature type="binding site" evidence="6">
    <location>
        <position position="234"/>
    </location>
    <ligand>
        <name>S-adenosyl-L-methionine</name>
        <dbReference type="ChEBI" id="CHEBI:59789"/>
    </ligand>
</feature>
<dbReference type="OrthoDB" id="9785995at2"/>
<comment type="catalytic activity">
    <reaction evidence="6">
        <text>L-lysyl-[protein] + 3 S-adenosyl-L-methionine = N(6),N(6),N(6)-trimethyl-L-lysyl-[protein] + 3 S-adenosyl-L-homocysteine + 3 H(+)</text>
        <dbReference type="Rhea" id="RHEA:54192"/>
        <dbReference type="Rhea" id="RHEA-COMP:9752"/>
        <dbReference type="Rhea" id="RHEA-COMP:13826"/>
        <dbReference type="ChEBI" id="CHEBI:15378"/>
        <dbReference type="ChEBI" id="CHEBI:29969"/>
        <dbReference type="ChEBI" id="CHEBI:57856"/>
        <dbReference type="ChEBI" id="CHEBI:59789"/>
        <dbReference type="ChEBI" id="CHEBI:61961"/>
    </reaction>
</comment>
<evidence type="ECO:0000256" key="4">
    <source>
        <dbReference type="ARBA" id="ARBA00022679"/>
    </source>
</evidence>
<feature type="binding site" evidence="6">
    <location>
        <position position="149"/>
    </location>
    <ligand>
        <name>S-adenosyl-L-methionine</name>
        <dbReference type="ChEBI" id="CHEBI:59789"/>
    </ligand>
</feature>
<organism evidence="7 8">
    <name type="scientific">Allopseudospirillum japonicum</name>
    <dbReference type="NCBI Taxonomy" id="64971"/>
    <lineage>
        <taxon>Bacteria</taxon>
        <taxon>Pseudomonadati</taxon>
        <taxon>Pseudomonadota</taxon>
        <taxon>Gammaproteobacteria</taxon>
        <taxon>Oceanospirillales</taxon>
        <taxon>Oceanospirillaceae</taxon>
        <taxon>Allopseudospirillum</taxon>
    </lineage>
</organism>
<dbReference type="EMBL" id="FNYH01000001">
    <property type="protein sequence ID" value="SEI42436.1"/>
    <property type="molecule type" value="Genomic_DNA"/>
</dbReference>
<keyword evidence="8" id="KW-1185">Reference proteome</keyword>
<dbReference type="GO" id="GO:0005829">
    <property type="term" value="C:cytosol"/>
    <property type="evidence" value="ECO:0007669"/>
    <property type="project" value="TreeGrafter"/>
</dbReference>
<comment type="function">
    <text evidence="6">Methylates ribosomal protein L11.</text>
</comment>
<keyword evidence="3 6" id="KW-0489">Methyltransferase</keyword>
<evidence type="ECO:0000256" key="6">
    <source>
        <dbReference type="HAMAP-Rule" id="MF_00735"/>
    </source>
</evidence>
<keyword evidence="7" id="KW-0687">Ribonucleoprotein</keyword>
<feature type="binding site" evidence="6">
    <location>
        <position position="170"/>
    </location>
    <ligand>
        <name>S-adenosyl-L-methionine</name>
        <dbReference type="ChEBI" id="CHEBI:59789"/>
    </ligand>
</feature>
<dbReference type="SUPFAM" id="SSF53335">
    <property type="entry name" value="S-adenosyl-L-methionine-dependent methyltransferases"/>
    <property type="match status" value="1"/>
</dbReference>
<keyword evidence="7" id="KW-0689">Ribosomal protein</keyword>
<accession>A0A1H6QKE5</accession>
<dbReference type="Proteomes" id="UP000242999">
    <property type="component" value="Unassembled WGS sequence"/>
</dbReference>
<proteinExistence type="inferred from homology"/>
<keyword evidence="5 6" id="KW-0949">S-adenosyl-L-methionine</keyword>
<keyword evidence="4 6" id="KW-0808">Transferase</keyword>
<dbReference type="InterPro" id="IPR029063">
    <property type="entry name" value="SAM-dependent_MTases_sf"/>
</dbReference>
<dbReference type="Gene3D" id="3.40.50.150">
    <property type="entry name" value="Vaccinia Virus protein VP39"/>
    <property type="match status" value="1"/>
</dbReference>
<sequence>MSWLQIKIPVLPEQAEFLEDILLELGACALTLTDAQDTPVFEPIRGTTPLWQDTLLTGLYDGHADVDRMLIALQQQWQQAFPAAQALPVKVEILEDKDWVREWMASFQPLCMGQRLWIVPSWLSAPQTDAVNLTLDPGLAFGTGTHPTTALCLQWLDSMDLTDATVIDYGCGSGILGIAALLLGARQAWGTDIDPQALQASQENARRNHLDPARFPVYYPHACPQVEVDIVLANILAGPLIDLAPQIAAYVKPQGHLVLSGILQHQAHAVIQAYQTWFDFEPPAIQEDWVRLCARKTR</sequence>
<gene>
    <name evidence="6" type="primary">prmA</name>
    <name evidence="7" type="ORF">SAMN05421831_101456</name>
</gene>
<dbReference type="STRING" id="64971.SAMN05421831_101456"/>
<dbReference type="PANTHER" id="PTHR43648">
    <property type="entry name" value="ELECTRON TRANSFER FLAVOPROTEIN BETA SUBUNIT LYSINE METHYLTRANSFERASE"/>
    <property type="match status" value="1"/>
</dbReference>
<evidence type="ECO:0000256" key="5">
    <source>
        <dbReference type="ARBA" id="ARBA00022691"/>
    </source>
</evidence>
<dbReference type="RefSeq" id="WP_093308319.1">
    <property type="nucleotide sequence ID" value="NZ_FNYH01000001.1"/>
</dbReference>
<dbReference type="HAMAP" id="MF_00735">
    <property type="entry name" value="Methyltr_PrmA"/>
    <property type="match status" value="1"/>
</dbReference>
<dbReference type="GO" id="GO:0032259">
    <property type="term" value="P:methylation"/>
    <property type="evidence" value="ECO:0007669"/>
    <property type="project" value="UniProtKB-KW"/>
</dbReference>
<reference evidence="8" key="1">
    <citation type="submission" date="2016-10" db="EMBL/GenBank/DDBJ databases">
        <authorList>
            <person name="Varghese N."/>
            <person name="Submissions S."/>
        </authorList>
    </citation>
    <scope>NUCLEOTIDE SEQUENCE [LARGE SCALE GENOMIC DNA]</scope>
    <source>
        <strain evidence="8">DSM 7165</strain>
    </source>
</reference>
<dbReference type="PIRSF" id="PIRSF000401">
    <property type="entry name" value="RPL11_MTase"/>
    <property type="match status" value="1"/>
</dbReference>
<evidence type="ECO:0000313" key="7">
    <source>
        <dbReference type="EMBL" id="SEI42436.1"/>
    </source>
</evidence>
<dbReference type="GO" id="GO:0016279">
    <property type="term" value="F:protein-lysine N-methyltransferase activity"/>
    <property type="evidence" value="ECO:0007669"/>
    <property type="project" value="TreeGrafter"/>
</dbReference>
<comment type="subcellular location">
    <subcellularLocation>
        <location evidence="6">Cytoplasm</location>
    </subcellularLocation>
</comment>
<evidence type="ECO:0000256" key="3">
    <source>
        <dbReference type="ARBA" id="ARBA00022603"/>
    </source>
</evidence>
<evidence type="ECO:0000256" key="2">
    <source>
        <dbReference type="ARBA" id="ARBA00022490"/>
    </source>
</evidence>
<dbReference type="NCBIfam" id="TIGR00406">
    <property type="entry name" value="prmA"/>
    <property type="match status" value="1"/>
</dbReference>
<evidence type="ECO:0000313" key="8">
    <source>
        <dbReference type="Proteomes" id="UP000242999"/>
    </source>
</evidence>
<dbReference type="Pfam" id="PF06325">
    <property type="entry name" value="PrmA"/>
    <property type="match status" value="1"/>
</dbReference>
<feature type="binding site" evidence="6">
    <location>
        <position position="192"/>
    </location>
    <ligand>
        <name>S-adenosyl-L-methionine</name>
        <dbReference type="ChEBI" id="CHEBI:59789"/>
    </ligand>
</feature>
<dbReference type="EC" id="2.1.1.-" evidence="6"/>
<dbReference type="GO" id="GO:0005840">
    <property type="term" value="C:ribosome"/>
    <property type="evidence" value="ECO:0007669"/>
    <property type="project" value="UniProtKB-KW"/>
</dbReference>
<dbReference type="CDD" id="cd02440">
    <property type="entry name" value="AdoMet_MTases"/>
    <property type="match status" value="1"/>
</dbReference>
<protein>
    <recommendedName>
        <fullName evidence="6">Ribosomal protein L11 methyltransferase</fullName>
        <shortName evidence="6">L11 Mtase</shortName>
        <ecNumber evidence="6">2.1.1.-</ecNumber>
    </recommendedName>
</protein>
<evidence type="ECO:0000256" key="1">
    <source>
        <dbReference type="ARBA" id="ARBA00009741"/>
    </source>
</evidence>
<name>A0A1H6QKE5_9GAMM</name>
<dbReference type="InterPro" id="IPR050078">
    <property type="entry name" value="Ribosomal_L11_MeTrfase_PrmA"/>
</dbReference>
<dbReference type="AlphaFoldDB" id="A0A1H6QKE5"/>
<comment type="similarity">
    <text evidence="1 6">Belongs to the methyltransferase superfamily. PrmA family.</text>
</comment>